<dbReference type="Pfam" id="PF00769">
    <property type="entry name" value="ERM_C"/>
    <property type="match status" value="1"/>
</dbReference>
<dbReference type="InterPro" id="IPR018979">
    <property type="entry name" value="FERM_N"/>
</dbReference>
<dbReference type="InterPro" id="IPR014352">
    <property type="entry name" value="FERM/acyl-CoA-bd_prot_sf"/>
</dbReference>
<feature type="domain" description="FERM" evidence="6">
    <location>
        <begin position="10"/>
        <end position="299"/>
    </location>
</feature>
<dbReference type="Gene3D" id="6.10.360.10">
    <property type="match status" value="1"/>
</dbReference>
<dbReference type="InterPro" id="IPR035963">
    <property type="entry name" value="FERM_2"/>
</dbReference>
<proteinExistence type="predicted"/>
<dbReference type="InterPro" id="IPR019747">
    <property type="entry name" value="FERM_CS"/>
</dbReference>
<dbReference type="GO" id="GO:0003779">
    <property type="term" value="F:actin binding"/>
    <property type="evidence" value="ECO:0007669"/>
    <property type="project" value="InterPro"/>
</dbReference>
<dbReference type="GO" id="GO:0005886">
    <property type="term" value="C:plasma membrane"/>
    <property type="evidence" value="ECO:0007669"/>
    <property type="project" value="UniProtKB-SubCell"/>
</dbReference>
<dbReference type="PIRSF" id="PIRSF002305">
    <property type="entry name" value="ERM"/>
    <property type="match status" value="1"/>
</dbReference>
<dbReference type="PROSITE" id="PS00661">
    <property type="entry name" value="FERM_2"/>
    <property type="match status" value="1"/>
</dbReference>
<dbReference type="Gene3D" id="1.20.5.450">
    <property type="match status" value="1"/>
</dbReference>
<dbReference type="AlphaFoldDB" id="A0A1X7VJU9"/>
<name>A0A1X7VJU9_AMPQE</name>
<dbReference type="InterPro" id="IPR000299">
    <property type="entry name" value="FERM_domain"/>
</dbReference>
<dbReference type="Gene3D" id="1.20.80.10">
    <property type="match status" value="1"/>
</dbReference>
<dbReference type="Gene3D" id="2.30.29.30">
    <property type="entry name" value="Pleckstrin-homology domain (PH domain)/Phosphotyrosine-binding domain (PTB)"/>
    <property type="match status" value="1"/>
</dbReference>
<dbReference type="InterPro" id="IPR029071">
    <property type="entry name" value="Ubiquitin-like_domsf"/>
</dbReference>
<evidence type="ECO:0000256" key="3">
    <source>
        <dbReference type="ARBA" id="ARBA00023136"/>
    </source>
</evidence>
<protein>
    <recommendedName>
        <fullName evidence="6">FERM domain-containing protein</fullName>
    </recommendedName>
</protein>
<dbReference type="InterPro" id="IPR011174">
    <property type="entry name" value="ERM"/>
</dbReference>
<evidence type="ECO:0000256" key="4">
    <source>
        <dbReference type="SAM" id="Coils"/>
    </source>
</evidence>
<evidence type="ECO:0000313" key="8">
    <source>
        <dbReference type="Proteomes" id="UP000007879"/>
    </source>
</evidence>
<dbReference type="EnsemblMetazoa" id="Aqu2.1.39737_001">
    <property type="protein sequence ID" value="Aqu2.1.39737_001"/>
    <property type="gene ID" value="Aqu2.1.39737"/>
</dbReference>
<dbReference type="Pfam" id="PF00373">
    <property type="entry name" value="FERM_M"/>
    <property type="match status" value="1"/>
</dbReference>
<dbReference type="SUPFAM" id="SSF54236">
    <property type="entry name" value="Ubiquitin-like"/>
    <property type="match status" value="1"/>
</dbReference>
<dbReference type="CDD" id="cd14473">
    <property type="entry name" value="FERM_B-lobe"/>
    <property type="match status" value="1"/>
</dbReference>
<dbReference type="InParanoid" id="A0A1X7VJU9"/>
<dbReference type="SMART" id="SM01196">
    <property type="entry name" value="FERM_C"/>
    <property type="match status" value="1"/>
</dbReference>
<dbReference type="eggNOG" id="KOG3529">
    <property type="taxonomic scope" value="Eukaryota"/>
</dbReference>
<dbReference type="PRINTS" id="PR00935">
    <property type="entry name" value="BAND41"/>
</dbReference>
<reference evidence="8" key="1">
    <citation type="journal article" date="2010" name="Nature">
        <title>The Amphimedon queenslandica genome and the evolution of animal complexity.</title>
        <authorList>
            <person name="Srivastava M."/>
            <person name="Simakov O."/>
            <person name="Chapman J."/>
            <person name="Fahey B."/>
            <person name="Gauthier M.E."/>
            <person name="Mitros T."/>
            <person name="Richards G.S."/>
            <person name="Conaco C."/>
            <person name="Dacre M."/>
            <person name="Hellsten U."/>
            <person name="Larroux C."/>
            <person name="Putnam N.H."/>
            <person name="Stanke M."/>
            <person name="Adamska M."/>
            <person name="Darling A."/>
            <person name="Degnan S.M."/>
            <person name="Oakley T.H."/>
            <person name="Plachetzki D.C."/>
            <person name="Zhai Y."/>
            <person name="Adamski M."/>
            <person name="Calcino A."/>
            <person name="Cummins S.F."/>
            <person name="Goodstein D.M."/>
            <person name="Harris C."/>
            <person name="Jackson D.J."/>
            <person name="Leys S.P."/>
            <person name="Shu S."/>
            <person name="Woodcroft B.J."/>
            <person name="Vervoort M."/>
            <person name="Kosik K.S."/>
            <person name="Manning G."/>
            <person name="Degnan B.M."/>
            <person name="Rokhsar D.S."/>
        </authorList>
    </citation>
    <scope>NUCLEOTIDE SEQUENCE [LARGE SCALE GENOMIC DNA]</scope>
</reference>
<gene>
    <name evidence="7" type="primary">100638929</name>
</gene>
<dbReference type="CDD" id="cd13194">
    <property type="entry name" value="FERM_C_ERM"/>
    <property type="match status" value="1"/>
</dbReference>
<keyword evidence="8" id="KW-1185">Reference proteome</keyword>
<evidence type="ECO:0000313" key="7">
    <source>
        <dbReference type="EnsemblMetazoa" id="Aqu2.1.39737_001"/>
    </source>
</evidence>
<sequence>MAKNITSKQLNVEVTTIDAVLEFSIEGKATGKQLFDLVTRTLGLREVWYFGLMFTDAKGFKTWLRYDKKIIDQHIPKDSVVGFKFRPKFYPEDVSTLIMEVTIHLFYLHCKEDIIDERIYCSPEASLLLASFALQSEYGPYDESVHIPGFLNNQHLLPSNVITQFDLTPQQWEVQLIDLWTKHTNMLKSEAELEYLKIAQDLEMYGINYFEITNKKGSQLWLGVDAYGLNIYNHDNKVQPKISFPWGEIRNVEYHGKKFCIMPEDRNSPDFVFYVPKTKISDLIMQLCVGNHDLYLKRRKPATMEIQQMRAQAKEERSRKIMERDKLETEKAARMQLEREKKELEERLIALEKENQQAHQAKLAAETRAQIMEERMKIAEEQTHSLTRKKIETEAEMQRVRASAIKSEEERIVMKKKVIKAKEEAASLQQTAQQERQEAESLRKRLERAHINNSPPSPLTLQYKDTSPTVKTPTSLLSSELGDSNDTVVDVLPNGSSSVDVSNTEDLATELQKQHEDYWQQSQYLSEKLTALQNEVADFKQEEKEKESSPLPLVRGVRGKERKSKTEVSTTQRIHASIVRQSSHKHYTYDKSKSGSTKSRIEFFEDL</sequence>
<dbReference type="InterPro" id="IPR041789">
    <property type="entry name" value="ERM_FERM_C"/>
</dbReference>
<dbReference type="PROSITE" id="PS00660">
    <property type="entry name" value="FERM_1"/>
    <property type="match status" value="1"/>
</dbReference>
<dbReference type="InterPro" id="IPR011259">
    <property type="entry name" value="ERM_C_dom"/>
</dbReference>
<dbReference type="InterPro" id="IPR019748">
    <property type="entry name" value="FERM_central"/>
</dbReference>
<feature type="compositionally biased region" description="Basic and acidic residues" evidence="5">
    <location>
        <begin position="587"/>
        <end position="600"/>
    </location>
</feature>
<dbReference type="PRINTS" id="PR00661">
    <property type="entry name" value="ERMFAMILY"/>
</dbReference>
<evidence type="ECO:0000256" key="2">
    <source>
        <dbReference type="ARBA" id="ARBA00022475"/>
    </source>
</evidence>
<organism evidence="7">
    <name type="scientific">Amphimedon queenslandica</name>
    <name type="common">Sponge</name>
    <dbReference type="NCBI Taxonomy" id="400682"/>
    <lineage>
        <taxon>Eukaryota</taxon>
        <taxon>Metazoa</taxon>
        <taxon>Porifera</taxon>
        <taxon>Demospongiae</taxon>
        <taxon>Heteroscleromorpha</taxon>
        <taxon>Haplosclerida</taxon>
        <taxon>Niphatidae</taxon>
        <taxon>Amphimedon</taxon>
    </lineage>
</organism>
<evidence type="ECO:0000259" key="6">
    <source>
        <dbReference type="PROSITE" id="PS50057"/>
    </source>
</evidence>
<comment type="subcellular location">
    <subcellularLocation>
        <location evidence="1">Cell membrane</location>
        <topology evidence="1">Peripheral membrane protein</topology>
    </subcellularLocation>
</comment>
<dbReference type="PROSITE" id="PS50057">
    <property type="entry name" value="FERM_3"/>
    <property type="match status" value="1"/>
</dbReference>
<evidence type="ECO:0000256" key="1">
    <source>
        <dbReference type="ARBA" id="ARBA00004202"/>
    </source>
</evidence>
<dbReference type="STRING" id="400682.A0A1X7VJU9"/>
<dbReference type="EnsemblMetazoa" id="XM_011411848.2">
    <property type="protein sequence ID" value="XP_011410150.1"/>
    <property type="gene ID" value="LOC100638929"/>
</dbReference>
<keyword evidence="3" id="KW-0472">Membrane</keyword>
<dbReference type="Pfam" id="PF09379">
    <property type="entry name" value="FERM_N"/>
    <property type="match status" value="1"/>
</dbReference>
<dbReference type="KEGG" id="aqu:100638929"/>
<dbReference type="InterPro" id="IPR011993">
    <property type="entry name" value="PH-like_dom_sf"/>
</dbReference>
<feature type="coiled-coil region" evidence="4">
    <location>
        <begin position="310"/>
        <end position="452"/>
    </location>
</feature>
<feature type="region of interest" description="Disordered" evidence="5">
    <location>
        <begin position="540"/>
        <end position="600"/>
    </location>
</feature>
<dbReference type="InterPro" id="IPR019749">
    <property type="entry name" value="Band_41_domain"/>
</dbReference>
<keyword evidence="4" id="KW-0175">Coiled coil</keyword>
<dbReference type="OrthoDB" id="6018897at2759"/>
<dbReference type="PANTHER" id="PTHR23281">
    <property type="entry name" value="MERLIN/MOESIN/EZRIN/RADIXIN"/>
    <property type="match status" value="1"/>
</dbReference>
<keyword evidence="2" id="KW-1003">Cell membrane</keyword>
<dbReference type="Proteomes" id="UP000007879">
    <property type="component" value="Unassembled WGS sequence"/>
</dbReference>
<dbReference type="SMART" id="SM00295">
    <property type="entry name" value="B41"/>
    <property type="match status" value="1"/>
</dbReference>
<dbReference type="FunFam" id="3.10.20.90:FF:000013">
    <property type="entry name" value="radixin isoform X1"/>
    <property type="match status" value="1"/>
</dbReference>
<dbReference type="InterPro" id="IPR018980">
    <property type="entry name" value="FERM_PH-like_C"/>
</dbReference>
<dbReference type="SUPFAM" id="SSF48678">
    <property type="entry name" value="Moesin tail domain"/>
    <property type="match status" value="1"/>
</dbReference>
<dbReference type="Pfam" id="PF09380">
    <property type="entry name" value="FERM_C"/>
    <property type="match status" value="1"/>
</dbReference>
<accession>A0A1X7VJU9</accession>
<evidence type="ECO:0000256" key="5">
    <source>
        <dbReference type="SAM" id="MobiDB-lite"/>
    </source>
</evidence>
<dbReference type="SUPFAM" id="SSF47031">
    <property type="entry name" value="Second domain of FERM"/>
    <property type="match status" value="1"/>
</dbReference>
<dbReference type="SUPFAM" id="SSF50729">
    <property type="entry name" value="PH domain-like"/>
    <property type="match status" value="1"/>
</dbReference>
<dbReference type="Gene3D" id="3.10.20.90">
    <property type="entry name" value="Phosphatidylinositol 3-kinase Catalytic Subunit, Chain A, domain 1"/>
    <property type="match status" value="1"/>
</dbReference>
<dbReference type="InterPro" id="IPR008954">
    <property type="entry name" value="Moesin_tail_sf"/>
</dbReference>
<reference evidence="7" key="2">
    <citation type="submission" date="2017-05" db="UniProtKB">
        <authorList>
            <consortium name="EnsemblMetazoa"/>
        </authorList>
    </citation>
    <scope>IDENTIFICATION</scope>
</reference>
<dbReference type="InterPro" id="IPR000798">
    <property type="entry name" value="Ez/rad/moesin-like"/>
</dbReference>